<accession>A0A182Q9Y2</accession>
<organism evidence="2 3">
    <name type="scientific">Anopheles farauti</name>
    <dbReference type="NCBI Taxonomy" id="69004"/>
    <lineage>
        <taxon>Eukaryota</taxon>
        <taxon>Metazoa</taxon>
        <taxon>Ecdysozoa</taxon>
        <taxon>Arthropoda</taxon>
        <taxon>Hexapoda</taxon>
        <taxon>Insecta</taxon>
        <taxon>Pterygota</taxon>
        <taxon>Neoptera</taxon>
        <taxon>Endopterygota</taxon>
        <taxon>Diptera</taxon>
        <taxon>Nematocera</taxon>
        <taxon>Culicoidea</taxon>
        <taxon>Culicidae</taxon>
        <taxon>Anophelinae</taxon>
        <taxon>Anopheles</taxon>
    </lineage>
</organism>
<proteinExistence type="predicted"/>
<evidence type="ECO:0000313" key="2">
    <source>
        <dbReference type="EnsemblMetazoa" id="AFAF005974-PA"/>
    </source>
</evidence>
<reference evidence="2" key="2">
    <citation type="submission" date="2020-05" db="UniProtKB">
        <authorList>
            <consortium name="EnsemblMetazoa"/>
        </authorList>
    </citation>
    <scope>IDENTIFICATION</scope>
    <source>
        <strain evidence="2">FAR1</strain>
    </source>
</reference>
<name>A0A182Q9Y2_9DIPT</name>
<evidence type="ECO:0000313" key="3">
    <source>
        <dbReference type="Proteomes" id="UP000075886"/>
    </source>
</evidence>
<dbReference type="Proteomes" id="UP000075886">
    <property type="component" value="Unassembled WGS sequence"/>
</dbReference>
<sequence length="239" mass="26745">MRNIRSLGDWVLGCFGGAEGSLSHGRHCAARFGASAKLCHAAALGFVHVPSVTSQSTRQTARVKIVLRTVDWKNQFDFLIRAAPVSHQPQPPCWSSIVIVGFAIARMRFYRYLGCLFVVAIFAAQTATGGEIPLVLARRDRQFEEKTKRLGSTRSSGISFFSSPMFAPRLGAPAAMRNGGSDFQNFRLPEMCPRWDRRVNEFLCKIMRFVSVPRTTFSTNVRMSNKSHEQKDEVNGQRN</sequence>
<dbReference type="EnsemblMetazoa" id="AFAF005974-RA">
    <property type="protein sequence ID" value="AFAF005974-PA"/>
    <property type="gene ID" value="AFAF005974"/>
</dbReference>
<keyword evidence="1" id="KW-1133">Transmembrane helix</keyword>
<keyword evidence="1" id="KW-0812">Transmembrane</keyword>
<dbReference type="AlphaFoldDB" id="A0A182Q9Y2"/>
<keyword evidence="3" id="KW-1185">Reference proteome</keyword>
<protein>
    <submittedName>
        <fullName evidence="2">Uncharacterized protein</fullName>
    </submittedName>
</protein>
<dbReference type="VEuPathDB" id="VectorBase:AFAF005974"/>
<reference evidence="3" key="1">
    <citation type="submission" date="2014-01" db="EMBL/GenBank/DDBJ databases">
        <title>The Genome Sequence of Anopheles farauti FAR1 (V2).</title>
        <authorList>
            <consortium name="The Broad Institute Genomics Platform"/>
            <person name="Neafsey D.E."/>
            <person name="Besansky N."/>
            <person name="Howell P."/>
            <person name="Walton C."/>
            <person name="Young S.K."/>
            <person name="Zeng Q."/>
            <person name="Gargeya S."/>
            <person name="Fitzgerald M."/>
            <person name="Haas B."/>
            <person name="Abouelleil A."/>
            <person name="Allen A.W."/>
            <person name="Alvarado L."/>
            <person name="Arachchi H.M."/>
            <person name="Berlin A.M."/>
            <person name="Chapman S.B."/>
            <person name="Gainer-Dewar J."/>
            <person name="Goldberg J."/>
            <person name="Griggs A."/>
            <person name="Gujja S."/>
            <person name="Hansen M."/>
            <person name="Howarth C."/>
            <person name="Imamovic A."/>
            <person name="Ireland A."/>
            <person name="Larimer J."/>
            <person name="McCowan C."/>
            <person name="Murphy C."/>
            <person name="Pearson M."/>
            <person name="Poon T.W."/>
            <person name="Priest M."/>
            <person name="Roberts A."/>
            <person name="Saif S."/>
            <person name="Shea T."/>
            <person name="Sisk P."/>
            <person name="Sykes S."/>
            <person name="Wortman J."/>
            <person name="Nusbaum C."/>
            <person name="Birren B."/>
        </authorList>
    </citation>
    <scope>NUCLEOTIDE SEQUENCE [LARGE SCALE GENOMIC DNA]</scope>
    <source>
        <strain evidence="3">FAR1</strain>
    </source>
</reference>
<feature type="transmembrane region" description="Helical" evidence="1">
    <location>
        <begin position="109"/>
        <end position="128"/>
    </location>
</feature>
<dbReference type="EMBL" id="AXCN02000890">
    <property type="status" value="NOT_ANNOTATED_CDS"/>
    <property type="molecule type" value="Genomic_DNA"/>
</dbReference>
<evidence type="ECO:0000256" key="1">
    <source>
        <dbReference type="SAM" id="Phobius"/>
    </source>
</evidence>
<keyword evidence="1" id="KW-0472">Membrane</keyword>